<feature type="transmembrane region" description="Helical" evidence="1">
    <location>
        <begin position="12"/>
        <end position="28"/>
    </location>
</feature>
<proteinExistence type="predicted"/>
<feature type="transmembrane region" description="Helical" evidence="1">
    <location>
        <begin position="89"/>
        <end position="114"/>
    </location>
</feature>
<keyword evidence="3" id="KW-1185">Reference proteome</keyword>
<protein>
    <submittedName>
        <fullName evidence="2">Uncharacterized protein</fullName>
    </submittedName>
</protein>
<keyword evidence="1" id="KW-1133">Transmembrane helix</keyword>
<evidence type="ECO:0000313" key="2">
    <source>
        <dbReference type="EMBL" id="MCM2532014.1"/>
    </source>
</evidence>
<dbReference type="Proteomes" id="UP001523262">
    <property type="component" value="Unassembled WGS sequence"/>
</dbReference>
<comment type="caution">
    <text evidence="2">The sequence shown here is derived from an EMBL/GenBank/DDBJ whole genome shotgun (WGS) entry which is preliminary data.</text>
</comment>
<sequence>MGINKEKLLNVAKFIFPLLLLIFTIIEMRKFTKNLNIHLLKHELNQLNFGTLVLILVITFVAVLPMLLYDVILVQILKLRLPKRELFEQAFIANSFSNLIGFGGLIGAMLRTYFYHKLEQDNRRLLGGIASVSFFI</sequence>
<gene>
    <name evidence="2" type="ORF">NDK43_05940</name>
</gene>
<evidence type="ECO:0000313" key="3">
    <source>
        <dbReference type="Proteomes" id="UP001523262"/>
    </source>
</evidence>
<name>A0ABT0W929_9BACI</name>
<keyword evidence="1" id="KW-0472">Membrane</keyword>
<evidence type="ECO:0000256" key="1">
    <source>
        <dbReference type="SAM" id="Phobius"/>
    </source>
</evidence>
<keyword evidence="1" id="KW-0812">Transmembrane</keyword>
<organism evidence="2 3">
    <name type="scientific">Neobacillus pocheonensis</name>
    <dbReference type="NCBI Taxonomy" id="363869"/>
    <lineage>
        <taxon>Bacteria</taxon>
        <taxon>Bacillati</taxon>
        <taxon>Bacillota</taxon>
        <taxon>Bacilli</taxon>
        <taxon>Bacillales</taxon>
        <taxon>Bacillaceae</taxon>
        <taxon>Neobacillus</taxon>
    </lineage>
</organism>
<reference evidence="2 3" key="1">
    <citation type="submission" date="2022-06" db="EMBL/GenBank/DDBJ databases">
        <authorList>
            <person name="Jeon C.O."/>
        </authorList>
    </citation>
    <scope>NUCLEOTIDE SEQUENCE [LARGE SCALE GENOMIC DNA]</scope>
    <source>
        <strain evidence="2 3">KCTC 13943</strain>
    </source>
</reference>
<feature type="transmembrane region" description="Helical" evidence="1">
    <location>
        <begin position="49"/>
        <end position="69"/>
    </location>
</feature>
<dbReference type="EMBL" id="JAMQCR010000001">
    <property type="protein sequence ID" value="MCM2532014.1"/>
    <property type="molecule type" value="Genomic_DNA"/>
</dbReference>
<accession>A0ABT0W929</accession>